<dbReference type="Proteomes" id="UP000095767">
    <property type="component" value="Unassembled WGS sequence"/>
</dbReference>
<keyword evidence="1" id="KW-0472">Membrane</keyword>
<accession>A0A1E5V0K2</accession>
<evidence type="ECO:0000259" key="2">
    <source>
        <dbReference type="Pfam" id="PF25333"/>
    </source>
</evidence>
<keyword evidence="1" id="KW-0812">Transmembrane</keyword>
<gene>
    <name evidence="3" type="ORF">BAE44_0020296</name>
</gene>
<dbReference type="PANTHER" id="PTHR33389:SF7">
    <property type="entry name" value="OS01G0678000 PROTEIN"/>
    <property type="match status" value="1"/>
</dbReference>
<feature type="transmembrane region" description="Helical" evidence="1">
    <location>
        <begin position="20"/>
        <end position="38"/>
    </location>
</feature>
<dbReference type="AlphaFoldDB" id="A0A1E5V0K2"/>
<evidence type="ECO:0000313" key="3">
    <source>
        <dbReference type="EMBL" id="OEL18686.1"/>
    </source>
</evidence>
<sequence>MDSQRQQVSESIWRMGLLQSVVRAWPASTTLFCVLVVLQILHARRNRHEAPRAMSTTMLVALSLGCVVLDLILSHWVLSLVTFVYMFSYPEGPLDNLKHAGTQKTEQEYALRMVCLFPFTRAAKHMAPPPSNPRHCARQACFVFLLLSAIAALAAAAPSSYSSHCSSLLPAADRHTDVCDDVELLLSSIHLPNGFISGAGADSLFSPDSGVLNDRSFSLIPTGVSRTADPALIHLTATLTLFGYRVHTYEYKGHTGREMRDHTIFFHLDGYSSASAELCMVGAGTEHAAVAGSVKHYADVALHLRVPSPPSLTDPFVAGRLDGADFEPVSLVTYAEGNVYKYSERASCPPTATARRALQPQNSSFSCSALRARLVTKYRLEYGSTHASNGASLLPWLREPRMNVNRVRCATNGAVRVYAAFSNDTSLWTPWGFSVEEQAVVADGFWDSATSRLCLSACRVVRSGGAPSATENLEARECGIGMSFWFPAVWTAHDRSVAAGMLWDASQTATANSHGVISSLITASSLTKGIRGNLSDVRYKYNRTMLETAKQHYLKAGLMSIDKKSKQGFFSKQLQLLFPALEEQI</sequence>
<evidence type="ECO:0000313" key="4">
    <source>
        <dbReference type="Proteomes" id="UP000095767"/>
    </source>
</evidence>
<keyword evidence="4" id="KW-1185">Reference proteome</keyword>
<name>A0A1E5V0K2_9POAL</name>
<feature type="domain" description="DUF2921" evidence="2">
    <location>
        <begin position="161"/>
        <end position="330"/>
    </location>
</feature>
<keyword evidence="1" id="KW-1133">Transmembrane helix</keyword>
<evidence type="ECO:0000256" key="1">
    <source>
        <dbReference type="SAM" id="Phobius"/>
    </source>
</evidence>
<dbReference type="PANTHER" id="PTHR33389">
    <property type="entry name" value="FAMILY PROTEIN, PUTATIVE (DUF2921)-RELATED"/>
    <property type="match status" value="1"/>
</dbReference>
<organism evidence="3 4">
    <name type="scientific">Dichanthelium oligosanthes</name>
    <dbReference type="NCBI Taxonomy" id="888268"/>
    <lineage>
        <taxon>Eukaryota</taxon>
        <taxon>Viridiplantae</taxon>
        <taxon>Streptophyta</taxon>
        <taxon>Embryophyta</taxon>
        <taxon>Tracheophyta</taxon>
        <taxon>Spermatophyta</taxon>
        <taxon>Magnoliopsida</taxon>
        <taxon>Liliopsida</taxon>
        <taxon>Poales</taxon>
        <taxon>Poaceae</taxon>
        <taxon>PACMAD clade</taxon>
        <taxon>Panicoideae</taxon>
        <taxon>Panicodae</taxon>
        <taxon>Paniceae</taxon>
        <taxon>Dichantheliinae</taxon>
        <taxon>Dichanthelium</taxon>
    </lineage>
</organism>
<feature type="transmembrane region" description="Helical" evidence="1">
    <location>
        <begin position="59"/>
        <end position="89"/>
    </location>
</feature>
<dbReference type="OrthoDB" id="607498at2759"/>
<feature type="domain" description="DUF2921" evidence="2">
    <location>
        <begin position="347"/>
        <end position="508"/>
    </location>
</feature>
<protein>
    <recommendedName>
        <fullName evidence="2">DUF2921 domain-containing protein</fullName>
    </recommendedName>
</protein>
<reference evidence="3 4" key="1">
    <citation type="submission" date="2016-09" db="EMBL/GenBank/DDBJ databases">
        <title>The draft genome of Dichanthelium oligosanthes: A C3 panicoid grass species.</title>
        <authorList>
            <person name="Studer A.J."/>
            <person name="Schnable J.C."/>
            <person name="Brutnell T.P."/>
        </authorList>
    </citation>
    <scope>NUCLEOTIDE SEQUENCE [LARGE SCALE GENOMIC DNA]</scope>
    <source>
        <strain evidence="4">cv. Kellogg 1175</strain>
        <tissue evidence="3">Leaf</tissue>
    </source>
</reference>
<dbReference type="EMBL" id="LWDX02055936">
    <property type="protein sequence ID" value="OEL18686.1"/>
    <property type="molecule type" value="Genomic_DNA"/>
</dbReference>
<dbReference type="Pfam" id="PF25333">
    <property type="entry name" value="DUF2921_N"/>
    <property type="match status" value="2"/>
</dbReference>
<proteinExistence type="predicted"/>
<comment type="caution">
    <text evidence="3">The sequence shown here is derived from an EMBL/GenBank/DDBJ whole genome shotgun (WGS) entry which is preliminary data.</text>
</comment>
<dbReference type="InterPro" id="IPR057425">
    <property type="entry name" value="DUF2921_N"/>
</dbReference>
<feature type="transmembrane region" description="Helical" evidence="1">
    <location>
        <begin position="139"/>
        <end position="157"/>
    </location>
</feature>